<dbReference type="Proteomes" id="UP000830055">
    <property type="component" value="Chromosome"/>
</dbReference>
<dbReference type="Pfam" id="PF13189">
    <property type="entry name" value="Cytidylate_kin2"/>
    <property type="match status" value="1"/>
</dbReference>
<feature type="modified residue" description="4-aspartylphosphate" evidence="3">
    <location>
        <position position="330"/>
    </location>
</feature>
<evidence type="ECO:0000313" key="6">
    <source>
        <dbReference type="Proteomes" id="UP000830055"/>
    </source>
</evidence>
<sequence length="408" mass="46326">MSSIAIFPCTFTPGEDIIDDLSKHLELAIYRDADLVEEATARCPINRERLKNFMYGKTSVFNQFTLEKEKAVNLFKAILAERLDDSRQYLFHGFLTALIPPQVTHVLRVLVVDTKQGRIDYAVKQGLSQRDAKKRVKADDVSAYTWTDFLFQKEAYDSSLYDMVIPVEKKSREELLDTITKRFHTTSVLQNAESRQAIVDLRLESEVEKHLLAAGHKVAAHVKNGGVTLVVDKNVLNYSKFQQELADLITPIAGVTIVNVERSKNFRESIYRRQKFELPSKVLFVDDEKEFVETVSQRLISRDVGTYGVYNGADALELVTQDRPEVMVLDLKMPGLHGVEVLRRTKELAPEVEVIILTGHGTNEDMKQCMELGAFAYMNKPVDIEELSTTIKAANEKVRQRNEEGEPA</sequence>
<dbReference type="PROSITE" id="PS50110">
    <property type="entry name" value="RESPONSE_REGULATORY"/>
    <property type="match status" value="1"/>
</dbReference>
<protein>
    <recommendedName>
        <fullName evidence="4">Response regulatory domain-containing protein</fullName>
    </recommendedName>
</protein>
<feature type="domain" description="Response regulatory" evidence="4">
    <location>
        <begin position="281"/>
        <end position="395"/>
    </location>
</feature>
<dbReference type="InterPro" id="IPR027417">
    <property type="entry name" value="P-loop_NTPase"/>
</dbReference>
<dbReference type="InterPro" id="IPR050595">
    <property type="entry name" value="Bact_response_regulator"/>
</dbReference>
<dbReference type="PANTHER" id="PTHR44591">
    <property type="entry name" value="STRESS RESPONSE REGULATOR PROTEIN 1"/>
    <property type="match status" value="1"/>
</dbReference>
<gene>
    <name evidence="5" type="ORF">DPPLL_13350</name>
</gene>
<proteinExistence type="predicted"/>
<dbReference type="EMBL" id="AP025516">
    <property type="protein sequence ID" value="BDD86970.1"/>
    <property type="molecule type" value="Genomic_DNA"/>
</dbReference>
<evidence type="ECO:0000313" key="5">
    <source>
        <dbReference type="EMBL" id="BDD86970.1"/>
    </source>
</evidence>
<name>A0ABN6M4Z6_9BACT</name>
<keyword evidence="1 3" id="KW-0597">Phosphoprotein</keyword>
<keyword evidence="2" id="KW-0902">Two-component regulatory system</keyword>
<evidence type="ECO:0000256" key="3">
    <source>
        <dbReference type="PROSITE-ProRule" id="PRU00169"/>
    </source>
</evidence>
<dbReference type="SUPFAM" id="SSF52172">
    <property type="entry name" value="CheY-like"/>
    <property type="match status" value="1"/>
</dbReference>
<organism evidence="5 6">
    <name type="scientific">Desulfofustis limnaeus</name>
    <dbReference type="NCBI Taxonomy" id="2740163"/>
    <lineage>
        <taxon>Bacteria</taxon>
        <taxon>Pseudomonadati</taxon>
        <taxon>Thermodesulfobacteriota</taxon>
        <taxon>Desulfobulbia</taxon>
        <taxon>Desulfobulbales</taxon>
        <taxon>Desulfocapsaceae</taxon>
        <taxon>Desulfofustis</taxon>
    </lineage>
</organism>
<evidence type="ECO:0000256" key="1">
    <source>
        <dbReference type="ARBA" id="ARBA00022553"/>
    </source>
</evidence>
<dbReference type="PANTHER" id="PTHR44591:SF14">
    <property type="entry name" value="PROTEIN PILG"/>
    <property type="match status" value="1"/>
</dbReference>
<keyword evidence="6" id="KW-1185">Reference proteome</keyword>
<evidence type="ECO:0000256" key="2">
    <source>
        <dbReference type="ARBA" id="ARBA00023012"/>
    </source>
</evidence>
<accession>A0ABN6M4Z6</accession>
<dbReference type="Pfam" id="PF00072">
    <property type="entry name" value="Response_reg"/>
    <property type="match status" value="1"/>
</dbReference>
<dbReference type="Gene3D" id="3.40.50.2300">
    <property type="match status" value="1"/>
</dbReference>
<dbReference type="RefSeq" id="WP_284154032.1">
    <property type="nucleotide sequence ID" value="NZ_AP025516.1"/>
</dbReference>
<evidence type="ECO:0000259" key="4">
    <source>
        <dbReference type="PROSITE" id="PS50110"/>
    </source>
</evidence>
<dbReference type="Gene3D" id="3.40.50.300">
    <property type="entry name" value="P-loop containing nucleotide triphosphate hydrolases"/>
    <property type="match status" value="1"/>
</dbReference>
<reference evidence="5 6" key="1">
    <citation type="submission" date="2022-01" db="EMBL/GenBank/DDBJ databases">
        <title>Desulfofustis limnae sp. nov., a novel mesophilic sulfate-reducing bacterium isolated from marsh soil.</title>
        <authorList>
            <person name="Watanabe M."/>
            <person name="Takahashi A."/>
            <person name="Kojima H."/>
            <person name="Fukui M."/>
        </authorList>
    </citation>
    <scope>NUCLEOTIDE SEQUENCE [LARGE SCALE GENOMIC DNA]</scope>
    <source>
        <strain evidence="5 6">PPLL</strain>
    </source>
</reference>
<dbReference type="InterPro" id="IPR011006">
    <property type="entry name" value="CheY-like_superfamily"/>
</dbReference>
<dbReference type="InterPro" id="IPR001789">
    <property type="entry name" value="Sig_transdc_resp-reg_receiver"/>
</dbReference>
<dbReference type="SMART" id="SM00448">
    <property type="entry name" value="REC"/>
    <property type="match status" value="1"/>
</dbReference>